<dbReference type="AlphaFoldDB" id="A0A4C1UZF1"/>
<evidence type="ECO:0000313" key="2">
    <source>
        <dbReference type="EMBL" id="GBP31609.1"/>
    </source>
</evidence>
<protein>
    <submittedName>
        <fullName evidence="2">Uncharacterized protein</fullName>
    </submittedName>
</protein>
<evidence type="ECO:0000256" key="1">
    <source>
        <dbReference type="SAM" id="MobiDB-lite"/>
    </source>
</evidence>
<evidence type="ECO:0000313" key="3">
    <source>
        <dbReference type="Proteomes" id="UP000299102"/>
    </source>
</evidence>
<name>A0A4C1UZF1_EUMVA</name>
<sequence>MNSGVTPEWVAPGAGRPHRPPLATPLWRKDNAARWLAPPASGGAGADGDNAVIGHSTAYVKLVSAGKTPDNTSGSACVFIDDIVTN</sequence>
<dbReference type="Proteomes" id="UP000299102">
    <property type="component" value="Unassembled WGS sequence"/>
</dbReference>
<accession>A0A4C1UZF1</accession>
<comment type="caution">
    <text evidence="2">The sequence shown here is derived from an EMBL/GenBank/DDBJ whole genome shotgun (WGS) entry which is preliminary data.</text>
</comment>
<feature type="region of interest" description="Disordered" evidence="1">
    <location>
        <begin position="1"/>
        <end position="23"/>
    </location>
</feature>
<proteinExistence type="predicted"/>
<gene>
    <name evidence="2" type="ORF">EVAR_78189_1</name>
</gene>
<keyword evidence="3" id="KW-1185">Reference proteome</keyword>
<dbReference type="EMBL" id="BGZK01000248">
    <property type="protein sequence ID" value="GBP31609.1"/>
    <property type="molecule type" value="Genomic_DNA"/>
</dbReference>
<reference evidence="2 3" key="1">
    <citation type="journal article" date="2019" name="Commun. Biol.">
        <title>The bagworm genome reveals a unique fibroin gene that provides high tensile strength.</title>
        <authorList>
            <person name="Kono N."/>
            <person name="Nakamura H."/>
            <person name="Ohtoshi R."/>
            <person name="Tomita M."/>
            <person name="Numata K."/>
            <person name="Arakawa K."/>
        </authorList>
    </citation>
    <scope>NUCLEOTIDE SEQUENCE [LARGE SCALE GENOMIC DNA]</scope>
</reference>
<organism evidence="2 3">
    <name type="scientific">Eumeta variegata</name>
    <name type="common">Bagworm moth</name>
    <name type="synonym">Eumeta japonica</name>
    <dbReference type="NCBI Taxonomy" id="151549"/>
    <lineage>
        <taxon>Eukaryota</taxon>
        <taxon>Metazoa</taxon>
        <taxon>Ecdysozoa</taxon>
        <taxon>Arthropoda</taxon>
        <taxon>Hexapoda</taxon>
        <taxon>Insecta</taxon>
        <taxon>Pterygota</taxon>
        <taxon>Neoptera</taxon>
        <taxon>Endopterygota</taxon>
        <taxon>Lepidoptera</taxon>
        <taxon>Glossata</taxon>
        <taxon>Ditrysia</taxon>
        <taxon>Tineoidea</taxon>
        <taxon>Psychidae</taxon>
        <taxon>Oiketicinae</taxon>
        <taxon>Eumeta</taxon>
    </lineage>
</organism>